<gene>
    <name evidence="1" type="ORF">HAT86_12265</name>
</gene>
<dbReference type="RefSeq" id="WP_167198046.1">
    <property type="nucleotide sequence ID" value="NZ_JAAORB010000028.1"/>
</dbReference>
<evidence type="ECO:0000313" key="1">
    <source>
        <dbReference type="EMBL" id="NHQ75229.1"/>
    </source>
</evidence>
<keyword evidence="2" id="KW-1185">Reference proteome</keyword>
<dbReference type="Proteomes" id="UP000639775">
    <property type="component" value="Unassembled WGS sequence"/>
</dbReference>
<evidence type="ECO:0000313" key="2">
    <source>
        <dbReference type="Proteomes" id="UP000639775"/>
    </source>
</evidence>
<name>A0A967EKX5_9RHOB</name>
<dbReference type="EMBL" id="JAAORB010000028">
    <property type="protein sequence ID" value="NHQ75229.1"/>
    <property type="molecule type" value="Genomic_DNA"/>
</dbReference>
<comment type="caution">
    <text evidence="1">The sequence shown here is derived from an EMBL/GenBank/DDBJ whole genome shotgun (WGS) entry which is preliminary data.</text>
</comment>
<reference evidence="1" key="1">
    <citation type="submission" date="2020-03" db="EMBL/GenBank/DDBJ databases">
        <title>Roseovarius gahaiensis sp. nov., isolated from Gahai Saline Lake, China.</title>
        <authorList>
            <person name="Sun X."/>
        </authorList>
    </citation>
    <scope>NUCLEOTIDE SEQUENCE</scope>
    <source>
        <strain evidence="1">GH877</strain>
    </source>
</reference>
<accession>A0A967EKX5</accession>
<dbReference type="AlphaFoldDB" id="A0A967EKX5"/>
<proteinExistence type="predicted"/>
<sequence>MPIRNATGHSALWGQKIERDAPLMMIDAHADEAIAERLAPGTDFARLETKPQAEIVQISGRTFSDTWLLDPRAGADRRAKIRTIIERDVARVDGDGVLVVATKSVLTKFSR</sequence>
<organism evidence="1 2">
    <name type="scientific">Roseovarius gahaiensis</name>
    <dbReference type="NCBI Taxonomy" id="2716691"/>
    <lineage>
        <taxon>Bacteria</taxon>
        <taxon>Pseudomonadati</taxon>
        <taxon>Pseudomonadota</taxon>
        <taxon>Alphaproteobacteria</taxon>
        <taxon>Rhodobacterales</taxon>
        <taxon>Roseobacteraceae</taxon>
        <taxon>Roseovarius</taxon>
    </lineage>
</organism>
<protein>
    <submittedName>
        <fullName evidence="1">Uncharacterized protein</fullName>
    </submittedName>
</protein>